<keyword evidence="4" id="KW-1185">Reference proteome</keyword>
<dbReference type="PANTHER" id="PTHR36102:SF1">
    <property type="entry name" value="YDR124W-LIKE HELICAL BUNDLE DOMAIN-CONTAINING PROTEIN"/>
    <property type="match status" value="1"/>
</dbReference>
<dbReference type="Proteomes" id="UP001521222">
    <property type="component" value="Unassembled WGS sequence"/>
</dbReference>
<evidence type="ECO:0000259" key="2">
    <source>
        <dbReference type="Pfam" id="PF11001"/>
    </source>
</evidence>
<comment type="caution">
    <text evidence="3">The sequence shown here is derived from an EMBL/GenBank/DDBJ whole genome shotgun (WGS) entry which is preliminary data.</text>
</comment>
<evidence type="ECO:0000313" key="3">
    <source>
        <dbReference type="EMBL" id="KAL1608819.1"/>
    </source>
</evidence>
<proteinExistence type="predicted"/>
<feature type="region of interest" description="Disordered" evidence="1">
    <location>
        <begin position="164"/>
        <end position="186"/>
    </location>
</feature>
<dbReference type="Pfam" id="PF11001">
    <property type="entry name" value="AFUB_07903_YDR124W_hel"/>
    <property type="match status" value="1"/>
</dbReference>
<feature type="region of interest" description="Disordered" evidence="1">
    <location>
        <begin position="369"/>
        <end position="423"/>
    </location>
</feature>
<feature type="region of interest" description="Disordered" evidence="1">
    <location>
        <begin position="124"/>
        <end position="147"/>
    </location>
</feature>
<evidence type="ECO:0000256" key="1">
    <source>
        <dbReference type="SAM" id="MobiDB-lite"/>
    </source>
</evidence>
<feature type="region of interest" description="Disordered" evidence="1">
    <location>
        <begin position="438"/>
        <end position="510"/>
    </location>
</feature>
<feature type="region of interest" description="Disordered" evidence="1">
    <location>
        <begin position="636"/>
        <end position="662"/>
    </location>
</feature>
<accession>A0ABR3RXN3</accession>
<sequence>MSLELGFGAGLPAKSCRTDLADQTTKAAAPPTADGKPADDEDDVAIPIPIATLVFQDGRTEPVYKPLAGHEHLFKAAPMISSSTSFSSRTSGSHRPIQPVQIQVPGKTLASCCASLSARLHASAGTQRSDLEPPQAARARKQPVSCKQRKLVTPRQGLLKSKSLKRTRSVAQGLAPNRKASVDKEEVDDVDQTIQVVTEESHSFYIGDIEKFREFLTHRFDELTMKPLRGIATHWVKLLEPRRLGDWGKYHEMLPSEADTPPWWPRTVIYKEPSHLKKNELSTLAVEMMLVHREIDECKRKGASWITRLRDVAKFTVQTTSADHFSSSKGAEHSEAMKKRALNEILPSIFDVAQSYEDHIMQYSLFEGSGNEDPGRGKHHTWKAVPRPARQQQPKRPRRAVTRNIHASQETICEASGDETEPDDTMTRLAKIPYGLPHAAPSPRPIATQSHPNIQTPRQSITSEDNHSQTWKVDTPVAASGPCTPAASQDDCKMHRTASTPNSSFDQSLNGLHLGEESQDLKPQVSTMSDHGTMQPPYDVGPYAQSVQYPTAQPGFDGHVYQPTESYPQPGPSSFGQHGPTFVNPFAMFNAPPPPMGYTQYASPMSNNHGYPYEQGIFPPTPMSFPNTPMSMPMTPSDQSMSFHGLPSDYPVDPQGLHYSHS</sequence>
<feature type="compositionally biased region" description="Low complexity" evidence="1">
    <location>
        <begin position="383"/>
        <end position="392"/>
    </location>
</feature>
<dbReference type="InterPro" id="IPR021264">
    <property type="entry name" value="AFUB_079030/YDR124W-like"/>
</dbReference>
<feature type="compositionally biased region" description="Polar residues" evidence="1">
    <location>
        <begin position="497"/>
        <end position="510"/>
    </location>
</feature>
<name>A0ABR3RXN3_9PLEO</name>
<reference evidence="3 4" key="1">
    <citation type="submission" date="2024-02" db="EMBL/GenBank/DDBJ databases">
        <title>De novo assembly and annotation of 12 fungi associated with fruit tree decline syndrome in Ontario, Canada.</title>
        <authorList>
            <person name="Sulman M."/>
            <person name="Ellouze W."/>
            <person name="Ilyukhin E."/>
        </authorList>
    </citation>
    <scope>NUCLEOTIDE SEQUENCE [LARGE SCALE GENOMIC DNA]</scope>
    <source>
        <strain evidence="3 4">M97-236</strain>
    </source>
</reference>
<gene>
    <name evidence="3" type="ORF">SLS59_002010</name>
</gene>
<organism evidence="3 4">
    <name type="scientific">Nothophoma quercina</name>
    <dbReference type="NCBI Taxonomy" id="749835"/>
    <lineage>
        <taxon>Eukaryota</taxon>
        <taxon>Fungi</taxon>
        <taxon>Dikarya</taxon>
        <taxon>Ascomycota</taxon>
        <taxon>Pezizomycotina</taxon>
        <taxon>Dothideomycetes</taxon>
        <taxon>Pleosporomycetidae</taxon>
        <taxon>Pleosporales</taxon>
        <taxon>Pleosporineae</taxon>
        <taxon>Didymellaceae</taxon>
        <taxon>Nothophoma</taxon>
    </lineage>
</organism>
<dbReference type="PANTHER" id="PTHR36102">
    <property type="entry name" value="CHROMOSOME 10, WHOLE GENOME SHOTGUN SEQUENCE"/>
    <property type="match status" value="1"/>
</dbReference>
<feature type="region of interest" description="Disordered" evidence="1">
    <location>
        <begin position="20"/>
        <end position="42"/>
    </location>
</feature>
<protein>
    <recommendedName>
        <fullName evidence="2">Subtelomeric hrmA-associated cluster protein AFUB-079030/YDR124W-like helical bundle domain-containing protein</fullName>
    </recommendedName>
</protein>
<dbReference type="InterPro" id="IPR047092">
    <property type="entry name" value="AFUB_07903/YDR124W-like_hel"/>
</dbReference>
<dbReference type="EMBL" id="JAKIXB020000005">
    <property type="protein sequence ID" value="KAL1608819.1"/>
    <property type="molecule type" value="Genomic_DNA"/>
</dbReference>
<feature type="compositionally biased region" description="Polar residues" evidence="1">
    <location>
        <begin position="447"/>
        <end position="472"/>
    </location>
</feature>
<feature type="domain" description="Subtelomeric hrmA-associated cluster protein AFUB-079030/YDR124W-like helical bundle" evidence="2">
    <location>
        <begin position="206"/>
        <end position="354"/>
    </location>
</feature>
<evidence type="ECO:0000313" key="4">
    <source>
        <dbReference type="Proteomes" id="UP001521222"/>
    </source>
</evidence>